<dbReference type="InterPro" id="IPR023753">
    <property type="entry name" value="FAD/NAD-binding_dom"/>
</dbReference>
<proteinExistence type="predicted"/>
<evidence type="ECO:0000259" key="2">
    <source>
        <dbReference type="Pfam" id="PF07992"/>
    </source>
</evidence>
<accession>A0A9D1S5V8</accession>
<dbReference type="Pfam" id="PF07992">
    <property type="entry name" value="Pyr_redox_2"/>
    <property type="match status" value="1"/>
</dbReference>
<dbReference type="AlphaFoldDB" id="A0A9D1S5V8"/>
<evidence type="ECO:0000313" key="4">
    <source>
        <dbReference type="Proteomes" id="UP000824123"/>
    </source>
</evidence>
<dbReference type="GO" id="GO:0016491">
    <property type="term" value="F:oxidoreductase activity"/>
    <property type="evidence" value="ECO:0007669"/>
    <property type="project" value="UniProtKB-KW"/>
</dbReference>
<gene>
    <name evidence="3" type="ORF">IAC59_10550</name>
</gene>
<reference evidence="3" key="1">
    <citation type="submission" date="2020-10" db="EMBL/GenBank/DDBJ databases">
        <authorList>
            <person name="Gilroy R."/>
        </authorList>
    </citation>
    <scope>NUCLEOTIDE SEQUENCE</scope>
    <source>
        <strain evidence="3">ChiSxjej2B14-8506</strain>
    </source>
</reference>
<reference evidence="3" key="2">
    <citation type="journal article" date="2021" name="PeerJ">
        <title>Extensive microbial diversity within the chicken gut microbiome revealed by metagenomics and culture.</title>
        <authorList>
            <person name="Gilroy R."/>
            <person name="Ravi A."/>
            <person name="Getino M."/>
            <person name="Pursley I."/>
            <person name="Horton D.L."/>
            <person name="Alikhan N.F."/>
            <person name="Baker D."/>
            <person name="Gharbi K."/>
            <person name="Hall N."/>
            <person name="Watson M."/>
            <person name="Adriaenssens E.M."/>
            <person name="Foster-Nyarko E."/>
            <person name="Jarju S."/>
            <person name="Secka A."/>
            <person name="Antonio M."/>
            <person name="Oren A."/>
            <person name="Chaudhuri R.R."/>
            <person name="La Ragione R."/>
            <person name="Hildebrand F."/>
            <person name="Pallen M.J."/>
        </authorList>
    </citation>
    <scope>NUCLEOTIDE SEQUENCE</scope>
    <source>
        <strain evidence="3">ChiSxjej2B14-8506</strain>
    </source>
</reference>
<evidence type="ECO:0000256" key="1">
    <source>
        <dbReference type="ARBA" id="ARBA00023002"/>
    </source>
</evidence>
<protein>
    <submittedName>
        <fullName evidence="3">FAD-dependent oxidoreductase</fullName>
    </submittedName>
</protein>
<keyword evidence="1" id="KW-0560">Oxidoreductase</keyword>
<dbReference type="Gene3D" id="3.50.50.60">
    <property type="entry name" value="FAD/NAD(P)-binding domain"/>
    <property type="match status" value="2"/>
</dbReference>
<dbReference type="Proteomes" id="UP000824123">
    <property type="component" value="Unassembled WGS sequence"/>
</dbReference>
<dbReference type="PANTHER" id="PTHR42949:SF3">
    <property type="entry name" value="ANAEROBIC GLYCEROL-3-PHOSPHATE DEHYDROGENASE SUBUNIT B"/>
    <property type="match status" value="1"/>
</dbReference>
<organism evidence="3 4">
    <name type="scientific">Candidatus Fimadaptatus faecigallinarum</name>
    <dbReference type="NCBI Taxonomy" id="2840814"/>
    <lineage>
        <taxon>Bacteria</taxon>
        <taxon>Bacillati</taxon>
        <taxon>Bacillota</taxon>
        <taxon>Clostridia</taxon>
        <taxon>Eubacteriales</taxon>
        <taxon>Candidatus Fimadaptatus</taxon>
    </lineage>
</organism>
<dbReference type="PRINTS" id="PR00368">
    <property type="entry name" value="FADPNR"/>
</dbReference>
<dbReference type="InterPro" id="IPR036188">
    <property type="entry name" value="FAD/NAD-bd_sf"/>
</dbReference>
<evidence type="ECO:0000313" key="3">
    <source>
        <dbReference type="EMBL" id="HIU47677.1"/>
    </source>
</evidence>
<dbReference type="SUPFAM" id="SSF51905">
    <property type="entry name" value="FAD/NAD(P)-binding domain"/>
    <property type="match status" value="1"/>
</dbReference>
<name>A0A9D1S5V8_9FIRM</name>
<feature type="domain" description="FAD/NAD(P)-binding" evidence="2">
    <location>
        <begin position="4"/>
        <end position="306"/>
    </location>
</feature>
<comment type="caution">
    <text evidence="3">The sequence shown here is derived from an EMBL/GenBank/DDBJ whole genome shotgun (WGS) entry which is preliminary data.</text>
</comment>
<dbReference type="PRINTS" id="PR00411">
    <property type="entry name" value="PNDRDTASEI"/>
</dbReference>
<dbReference type="InterPro" id="IPR051691">
    <property type="entry name" value="Metab_Enz_Cyan_OpOx_G3PDH"/>
</dbReference>
<dbReference type="EMBL" id="DVNK01000063">
    <property type="protein sequence ID" value="HIU47677.1"/>
    <property type="molecule type" value="Genomic_DNA"/>
</dbReference>
<dbReference type="PANTHER" id="PTHR42949">
    <property type="entry name" value="ANAEROBIC GLYCEROL-3-PHOSPHATE DEHYDROGENASE SUBUNIT B"/>
    <property type="match status" value="1"/>
</dbReference>
<sequence length="413" mass="43796">MNDYDVIVVGGGPAGLATALEADKAGAKVLVLERDHDLGGILQQCIHNGFGLHFFGEELTGPEYAGRFIAELDKTDIEVLTDTMVLEVSPERFVTAMCASRGLLTLRAGAVVLAMGCRERTRGALNIPGTRPAGVYTAGCAQRLCNMEGYLPGRKVVILGSGDIGLIMARRMTWEGAQVKLVCELMPYSSGLNRNIVQCLVDNDIPLKFNHTVTAIHGRERVTGVTISEVDPATRAPIPGSEFDVECDTLLLSVGLIPENELSRAAGVEMDPVTSGAVVDETRQTSLPGVFACGNVLHVHDLVDNVSAEAILAGKSAAAYALSGVEAAPSTRKVSVAGAVRYVVPQRLSAAASGKVDLYFRVGNVVKPARLKVMCDGRELVSRKKQIMTPGEMEKVTVDIPQGGDISISVEQA</sequence>